<evidence type="ECO:0000256" key="1">
    <source>
        <dbReference type="ARBA" id="ARBA00022670"/>
    </source>
</evidence>
<reference evidence="9" key="1">
    <citation type="submission" date="2017-06" db="EMBL/GenBank/DDBJ databases">
        <authorList>
            <person name="Varghese N."/>
            <person name="Submissions S."/>
        </authorList>
    </citation>
    <scope>NUCLEOTIDE SEQUENCE [LARGE SCALE GENOMIC DNA]</scope>
    <source>
        <strain evidence="9">DSM 15668</strain>
    </source>
</reference>
<dbReference type="GO" id="GO:0004177">
    <property type="term" value="F:aminopeptidase activity"/>
    <property type="evidence" value="ECO:0007669"/>
    <property type="project" value="UniProtKB-KW"/>
</dbReference>
<dbReference type="Proteomes" id="UP000198405">
    <property type="component" value="Unassembled WGS sequence"/>
</dbReference>
<sequence length="339" mass="38105">MGNVEKVAYKVGKFGDFYVSFDVKEILYLISFQLSFGFVAVSSKGEGFLFTDKRYLNKAKEEVEGFKVFEWKGIDALKSFFEGKILIVDPDRMKLSMFNQLSGQFQIVQVKNFLKEFRMVKSETEIYCIGRAVAVAEQALKDVLHLLKPGITEYQFRKALVERLFYYGSEEAFETIVASGKGSAIPHWKTSQKEIKNGDVVIVDFGAVFNGYVSDITRTFLVGDVPSDMKEIYDVVLEAQLKGIKTIKAGVSCKKVDKIVRDFISERGYGEYFIHGTGHGIGVEVHEYPVLNPRSEDVLSERAVVTVEPGIYLPELGGVRIEDDVMVVDKGVSLVTLEK</sequence>
<accession>A0A238Z9M2</accession>
<feature type="domain" description="Creatinase N-terminal" evidence="7">
    <location>
        <begin position="16"/>
        <end position="120"/>
    </location>
</feature>
<protein>
    <submittedName>
        <fullName evidence="8">Xaa-Pro aminopeptidase</fullName>
    </submittedName>
</protein>
<keyword evidence="8" id="KW-0031">Aminopeptidase</keyword>
<evidence type="ECO:0000256" key="4">
    <source>
        <dbReference type="ARBA" id="ARBA00023049"/>
    </source>
</evidence>
<proteinExistence type="inferred from homology"/>
<organism evidence="8 9">
    <name type="scientific">Desulfurobacterium atlanticum</name>
    <dbReference type="NCBI Taxonomy" id="240169"/>
    <lineage>
        <taxon>Bacteria</taxon>
        <taxon>Pseudomonadati</taxon>
        <taxon>Aquificota</taxon>
        <taxon>Aquificia</taxon>
        <taxon>Desulfurobacteriales</taxon>
        <taxon>Desulfurobacteriaceae</taxon>
        <taxon>Desulfurobacterium</taxon>
    </lineage>
</organism>
<evidence type="ECO:0000256" key="2">
    <source>
        <dbReference type="ARBA" id="ARBA00022723"/>
    </source>
</evidence>
<dbReference type="Pfam" id="PF00557">
    <property type="entry name" value="Peptidase_M24"/>
    <property type="match status" value="1"/>
</dbReference>
<keyword evidence="9" id="KW-1185">Reference proteome</keyword>
<dbReference type="Gene3D" id="3.40.350.10">
    <property type="entry name" value="Creatinase/prolidase N-terminal domain"/>
    <property type="match status" value="1"/>
</dbReference>
<dbReference type="InterPro" id="IPR050659">
    <property type="entry name" value="Peptidase_M24B"/>
</dbReference>
<evidence type="ECO:0000259" key="6">
    <source>
        <dbReference type="Pfam" id="PF00557"/>
    </source>
</evidence>
<dbReference type="SUPFAM" id="SSF55920">
    <property type="entry name" value="Creatinase/aminopeptidase"/>
    <property type="match status" value="1"/>
</dbReference>
<evidence type="ECO:0000313" key="9">
    <source>
        <dbReference type="Proteomes" id="UP000198405"/>
    </source>
</evidence>
<dbReference type="AlphaFoldDB" id="A0A238Z9M2"/>
<dbReference type="CDD" id="cd01092">
    <property type="entry name" value="APP-like"/>
    <property type="match status" value="1"/>
</dbReference>
<dbReference type="PROSITE" id="PS00491">
    <property type="entry name" value="PROLINE_PEPTIDASE"/>
    <property type="match status" value="1"/>
</dbReference>
<dbReference type="SUPFAM" id="SSF53092">
    <property type="entry name" value="Creatinase/prolidase N-terminal domain"/>
    <property type="match status" value="1"/>
</dbReference>
<dbReference type="PANTHER" id="PTHR46112:SF3">
    <property type="entry name" value="AMINOPEPTIDASE YPDF"/>
    <property type="match status" value="1"/>
</dbReference>
<dbReference type="Gene3D" id="3.90.230.10">
    <property type="entry name" value="Creatinase/methionine aminopeptidase superfamily"/>
    <property type="match status" value="1"/>
</dbReference>
<keyword evidence="3" id="KW-0378">Hydrolase</keyword>
<gene>
    <name evidence="8" type="ORF">SAMN06265340_10740</name>
</gene>
<evidence type="ECO:0000256" key="5">
    <source>
        <dbReference type="RuleBase" id="RU000590"/>
    </source>
</evidence>
<dbReference type="InterPro" id="IPR029149">
    <property type="entry name" value="Creatin/AminoP/Spt16_N"/>
</dbReference>
<keyword evidence="1" id="KW-0645">Protease</keyword>
<evidence type="ECO:0000259" key="7">
    <source>
        <dbReference type="Pfam" id="PF01321"/>
    </source>
</evidence>
<evidence type="ECO:0000313" key="8">
    <source>
        <dbReference type="EMBL" id="SNR79792.1"/>
    </source>
</evidence>
<keyword evidence="2 5" id="KW-0479">Metal-binding</keyword>
<dbReference type="GO" id="GO:0046872">
    <property type="term" value="F:metal ion binding"/>
    <property type="evidence" value="ECO:0007669"/>
    <property type="project" value="UniProtKB-KW"/>
</dbReference>
<dbReference type="OrthoDB" id="9806388at2"/>
<dbReference type="InterPro" id="IPR001131">
    <property type="entry name" value="Peptidase_M24B_aminopep-P_CS"/>
</dbReference>
<dbReference type="EMBL" id="FZOB01000007">
    <property type="protein sequence ID" value="SNR79792.1"/>
    <property type="molecule type" value="Genomic_DNA"/>
</dbReference>
<dbReference type="Pfam" id="PF01321">
    <property type="entry name" value="Creatinase_N"/>
    <property type="match status" value="1"/>
</dbReference>
<dbReference type="InterPro" id="IPR000587">
    <property type="entry name" value="Creatinase_N"/>
</dbReference>
<dbReference type="GO" id="GO:0006508">
    <property type="term" value="P:proteolysis"/>
    <property type="evidence" value="ECO:0007669"/>
    <property type="project" value="UniProtKB-KW"/>
</dbReference>
<dbReference type="RefSeq" id="WP_089323165.1">
    <property type="nucleotide sequence ID" value="NZ_FZOB01000007.1"/>
</dbReference>
<dbReference type="GO" id="GO:0008237">
    <property type="term" value="F:metallopeptidase activity"/>
    <property type="evidence" value="ECO:0007669"/>
    <property type="project" value="UniProtKB-KW"/>
</dbReference>
<dbReference type="InterPro" id="IPR036005">
    <property type="entry name" value="Creatinase/aminopeptidase-like"/>
</dbReference>
<comment type="similarity">
    <text evidence="5">Belongs to the peptidase M24B family.</text>
</comment>
<dbReference type="InterPro" id="IPR000994">
    <property type="entry name" value="Pept_M24"/>
</dbReference>
<keyword evidence="4" id="KW-0482">Metalloprotease</keyword>
<feature type="domain" description="Peptidase M24" evidence="6">
    <location>
        <begin position="128"/>
        <end position="328"/>
    </location>
</feature>
<dbReference type="PANTHER" id="PTHR46112">
    <property type="entry name" value="AMINOPEPTIDASE"/>
    <property type="match status" value="1"/>
</dbReference>
<name>A0A238Z9M2_9BACT</name>
<evidence type="ECO:0000256" key="3">
    <source>
        <dbReference type="ARBA" id="ARBA00022801"/>
    </source>
</evidence>